<dbReference type="Pfam" id="PF04043">
    <property type="entry name" value="PMEI"/>
    <property type="match status" value="1"/>
</dbReference>
<evidence type="ECO:0000313" key="7">
    <source>
        <dbReference type="Proteomes" id="UP000288805"/>
    </source>
</evidence>
<dbReference type="GO" id="GO:0004857">
    <property type="term" value="F:enzyme inhibitor activity"/>
    <property type="evidence" value="ECO:0007669"/>
    <property type="project" value="InterPro"/>
</dbReference>
<evidence type="ECO:0000259" key="5">
    <source>
        <dbReference type="SMART" id="SM00856"/>
    </source>
</evidence>
<feature type="transmembrane region" description="Helical" evidence="4">
    <location>
        <begin position="21"/>
        <end position="37"/>
    </location>
</feature>
<dbReference type="InterPro" id="IPR035513">
    <property type="entry name" value="Invertase/methylesterase_inhib"/>
</dbReference>
<dbReference type="FunFam" id="1.20.140.40:FF:000002">
    <property type="entry name" value="Putative invertase inhibitor"/>
    <property type="match status" value="1"/>
</dbReference>
<evidence type="ECO:0000256" key="1">
    <source>
        <dbReference type="ARBA" id="ARBA00022729"/>
    </source>
</evidence>
<reference evidence="6 7" key="1">
    <citation type="journal article" date="2018" name="PLoS Genet.">
        <title>Population sequencing reveals clonal diversity and ancestral inbreeding in the grapevine cultivar Chardonnay.</title>
        <authorList>
            <person name="Roach M.J."/>
            <person name="Johnson D.L."/>
            <person name="Bohlmann J."/>
            <person name="van Vuuren H.J."/>
            <person name="Jones S.J."/>
            <person name="Pretorius I.S."/>
            <person name="Schmidt S.A."/>
            <person name="Borneman A.R."/>
        </authorList>
    </citation>
    <scope>NUCLEOTIDE SEQUENCE [LARGE SCALE GENOMIC DNA]</scope>
    <source>
        <strain evidence="7">cv. Chardonnay</strain>
        <tissue evidence="6">Leaf</tissue>
    </source>
</reference>
<organism evidence="6 7">
    <name type="scientific">Vitis vinifera</name>
    <name type="common">Grape</name>
    <dbReference type="NCBI Taxonomy" id="29760"/>
    <lineage>
        <taxon>Eukaryota</taxon>
        <taxon>Viridiplantae</taxon>
        <taxon>Streptophyta</taxon>
        <taxon>Embryophyta</taxon>
        <taxon>Tracheophyta</taxon>
        <taxon>Spermatophyta</taxon>
        <taxon>Magnoliopsida</taxon>
        <taxon>eudicotyledons</taxon>
        <taxon>Gunneridae</taxon>
        <taxon>Pentapetalae</taxon>
        <taxon>rosids</taxon>
        <taxon>Vitales</taxon>
        <taxon>Vitaceae</taxon>
        <taxon>Viteae</taxon>
        <taxon>Vitis</taxon>
    </lineage>
</organism>
<evidence type="ECO:0000256" key="3">
    <source>
        <dbReference type="ARBA" id="ARBA00038471"/>
    </source>
</evidence>
<comment type="similarity">
    <text evidence="3">Belongs to the PMEI family.</text>
</comment>
<evidence type="ECO:0000256" key="4">
    <source>
        <dbReference type="SAM" id="Phobius"/>
    </source>
</evidence>
<dbReference type="EMBL" id="QGNW01000048">
    <property type="protein sequence ID" value="RVX07033.1"/>
    <property type="molecule type" value="Genomic_DNA"/>
</dbReference>
<dbReference type="GO" id="GO:0005576">
    <property type="term" value="C:extracellular region"/>
    <property type="evidence" value="ECO:0007669"/>
    <property type="project" value="UniProtKB-ARBA"/>
</dbReference>
<dbReference type="SMART" id="SM00856">
    <property type="entry name" value="PMEI"/>
    <property type="match status" value="1"/>
</dbReference>
<keyword evidence="2" id="KW-1015">Disulfide bond</keyword>
<dbReference type="NCBIfam" id="TIGR01614">
    <property type="entry name" value="PME_inhib"/>
    <property type="match status" value="1"/>
</dbReference>
<dbReference type="Gene3D" id="1.20.140.40">
    <property type="entry name" value="Invertase/pectin methylesterase inhibitor family protein"/>
    <property type="match status" value="1"/>
</dbReference>
<keyword evidence="4" id="KW-1133">Transmembrane helix</keyword>
<dbReference type="InterPro" id="IPR006501">
    <property type="entry name" value="Pectinesterase_inhib_dom"/>
</dbReference>
<name>A0A438JDK4_VITVI</name>
<sequence length="194" mass="22081">MFNHFKRNCGRTNKMKHPKPLIYPYLCLLSLFFYSSLPSDLVHQACQKLADSDPKLNYDFCVASLESDPKSPTARLEELGAISVMQTISNATYLQSYIFNLLEDIRFDPYSKACLKDCLELYSDAIDTLRVALDHFKTKHYSDAKQGFSSAMDASDTCEEGFMEKKGETSHLTEDDSFFQLCAMDLAFGTILER</sequence>
<accession>A0A438JDK4</accession>
<dbReference type="InterPro" id="IPR034088">
    <property type="entry name" value="Pla_a_1-like"/>
</dbReference>
<protein>
    <submittedName>
        <fullName evidence="6">Putative invertase inhibitor</fullName>
    </submittedName>
</protein>
<dbReference type="PANTHER" id="PTHR35357">
    <property type="entry name" value="OS02G0537100 PROTEIN"/>
    <property type="match status" value="1"/>
</dbReference>
<dbReference type="Proteomes" id="UP000288805">
    <property type="component" value="Unassembled WGS sequence"/>
</dbReference>
<dbReference type="AlphaFoldDB" id="A0A438JDK4"/>
<keyword evidence="4" id="KW-0812">Transmembrane</keyword>
<proteinExistence type="inferred from homology"/>
<feature type="domain" description="Pectinesterase inhibitor" evidence="5">
    <location>
        <begin position="37"/>
        <end position="188"/>
    </location>
</feature>
<keyword evidence="1" id="KW-0732">Signal</keyword>
<evidence type="ECO:0000313" key="6">
    <source>
        <dbReference type="EMBL" id="RVX07033.1"/>
    </source>
</evidence>
<evidence type="ECO:0000256" key="2">
    <source>
        <dbReference type="ARBA" id="ARBA00023157"/>
    </source>
</evidence>
<gene>
    <name evidence="6" type="primary">PLA1_10</name>
    <name evidence="6" type="ORF">CK203_030441</name>
</gene>
<comment type="caution">
    <text evidence="6">The sequence shown here is derived from an EMBL/GenBank/DDBJ whole genome shotgun (WGS) entry which is preliminary data.</text>
</comment>
<dbReference type="SUPFAM" id="SSF101148">
    <property type="entry name" value="Plant invertase/pectin methylesterase inhibitor"/>
    <property type="match status" value="1"/>
</dbReference>
<dbReference type="CDD" id="cd15795">
    <property type="entry name" value="PMEI-Pla_a_1_like"/>
    <property type="match status" value="1"/>
</dbReference>
<keyword evidence="4" id="KW-0472">Membrane</keyword>
<dbReference type="PANTHER" id="PTHR35357:SF17">
    <property type="entry name" value="PECTINESTERASE INHIBITOR 12"/>
    <property type="match status" value="1"/>
</dbReference>